<keyword evidence="1" id="KW-0472">Membrane</keyword>
<dbReference type="EMBL" id="HBUF01506906">
    <property type="protein sequence ID" value="CAG6745790.1"/>
    <property type="molecule type" value="Transcribed_RNA"/>
</dbReference>
<protein>
    <recommendedName>
        <fullName evidence="4">Vomeronasal type-1 receptor</fullName>
    </recommendedName>
</protein>
<dbReference type="EMBL" id="HBUF01506910">
    <property type="protein sequence ID" value="CAG6745823.1"/>
    <property type="molecule type" value="Transcribed_RNA"/>
</dbReference>
<dbReference type="EMBL" id="HBUF01506902">
    <property type="protein sequence ID" value="CAG6745756.1"/>
    <property type="molecule type" value="Transcribed_RNA"/>
</dbReference>
<reference evidence="3" key="1">
    <citation type="submission" date="2021-05" db="EMBL/GenBank/DDBJ databases">
        <authorList>
            <person name="Alioto T."/>
            <person name="Alioto T."/>
            <person name="Gomez Garrido J."/>
        </authorList>
    </citation>
    <scope>NUCLEOTIDE SEQUENCE</scope>
</reference>
<dbReference type="EMBL" id="HBUF01506922">
    <property type="protein sequence ID" value="CAG6745896.1"/>
    <property type="molecule type" value="Transcribed_RNA"/>
</dbReference>
<evidence type="ECO:0008006" key="4">
    <source>
        <dbReference type="Google" id="ProtNLM"/>
    </source>
</evidence>
<organism evidence="3">
    <name type="scientific">Cacopsylla melanoneura</name>
    <dbReference type="NCBI Taxonomy" id="428564"/>
    <lineage>
        <taxon>Eukaryota</taxon>
        <taxon>Metazoa</taxon>
        <taxon>Ecdysozoa</taxon>
        <taxon>Arthropoda</taxon>
        <taxon>Hexapoda</taxon>
        <taxon>Insecta</taxon>
        <taxon>Pterygota</taxon>
        <taxon>Neoptera</taxon>
        <taxon>Paraneoptera</taxon>
        <taxon>Hemiptera</taxon>
        <taxon>Sternorrhyncha</taxon>
        <taxon>Psylloidea</taxon>
        <taxon>Psyllidae</taxon>
        <taxon>Psyllinae</taxon>
        <taxon>Cacopsylla</taxon>
    </lineage>
</organism>
<keyword evidence="1" id="KW-1133">Transmembrane helix</keyword>
<feature type="transmembrane region" description="Helical" evidence="1">
    <location>
        <begin position="114"/>
        <end position="137"/>
    </location>
</feature>
<keyword evidence="1" id="KW-0812">Transmembrane</keyword>
<name>A0A8D8ZF33_9HEMI</name>
<feature type="chain" id="PRO_5036428998" description="Vomeronasal type-1 receptor" evidence="2">
    <location>
        <begin position="16"/>
        <end position="143"/>
    </location>
</feature>
<sequence>MATLLIHLFFRLTQGQIFKNRRKGKCLPSTHKHHAARGEARRISGLLHEKRTSCFICAISTGTNYEYCNFLYTSYRRRHFVAGIFFLCETNYTRYCQSMVQKIYLCTISVPKHILLLFFSYLFTFLILSEILAYPVFTFLDEL</sequence>
<dbReference type="EMBL" id="HBUF01506920">
    <property type="protein sequence ID" value="CAG6745884.1"/>
    <property type="molecule type" value="Transcribed_RNA"/>
</dbReference>
<accession>A0A8D8ZF33</accession>
<dbReference type="EMBL" id="HBUF01506919">
    <property type="protein sequence ID" value="CAG6745875.1"/>
    <property type="molecule type" value="Transcribed_RNA"/>
</dbReference>
<dbReference type="EMBL" id="HBUF01506909">
    <property type="protein sequence ID" value="CAG6745815.1"/>
    <property type="molecule type" value="Transcribed_RNA"/>
</dbReference>
<evidence type="ECO:0000256" key="1">
    <source>
        <dbReference type="SAM" id="Phobius"/>
    </source>
</evidence>
<feature type="signal peptide" evidence="2">
    <location>
        <begin position="1"/>
        <end position="15"/>
    </location>
</feature>
<dbReference type="EMBL" id="HBUF01506913">
    <property type="protein sequence ID" value="CAG6745846.1"/>
    <property type="molecule type" value="Transcribed_RNA"/>
</dbReference>
<dbReference type="EMBL" id="HBUF01506912">
    <property type="protein sequence ID" value="CAG6745838.1"/>
    <property type="molecule type" value="Transcribed_RNA"/>
</dbReference>
<dbReference type="EMBL" id="HBUF01506904">
    <property type="protein sequence ID" value="CAG6745773.1"/>
    <property type="molecule type" value="Transcribed_RNA"/>
</dbReference>
<dbReference type="EMBL" id="HBUF01506914">
    <property type="protein sequence ID" value="CAG6745855.1"/>
    <property type="molecule type" value="Transcribed_RNA"/>
</dbReference>
<evidence type="ECO:0000256" key="2">
    <source>
        <dbReference type="SAM" id="SignalP"/>
    </source>
</evidence>
<proteinExistence type="predicted"/>
<dbReference type="EMBL" id="HBUF01506903">
    <property type="protein sequence ID" value="CAG6745765.1"/>
    <property type="molecule type" value="Transcribed_RNA"/>
</dbReference>
<dbReference type="AlphaFoldDB" id="A0A8D8ZF33"/>
<dbReference type="EMBL" id="HBUF01506901">
    <property type="protein sequence ID" value="CAG6745744.1"/>
    <property type="molecule type" value="Transcribed_RNA"/>
</dbReference>
<dbReference type="EMBL" id="HBUF01506911">
    <property type="protein sequence ID" value="CAG6745830.1"/>
    <property type="molecule type" value="Transcribed_RNA"/>
</dbReference>
<dbReference type="EMBL" id="HBUF01506907">
    <property type="protein sequence ID" value="CAG6745799.1"/>
    <property type="molecule type" value="Transcribed_RNA"/>
</dbReference>
<evidence type="ECO:0000313" key="3">
    <source>
        <dbReference type="EMBL" id="CAG6745765.1"/>
    </source>
</evidence>
<keyword evidence="2" id="KW-0732">Signal</keyword>
<dbReference type="EMBL" id="HBUF01506905">
    <property type="protein sequence ID" value="CAG6745781.1"/>
    <property type="molecule type" value="Transcribed_RNA"/>
</dbReference>
<dbReference type="EMBL" id="HBUF01506908">
    <property type="protein sequence ID" value="CAG6745807.1"/>
    <property type="molecule type" value="Transcribed_RNA"/>
</dbReference>